<dbReference type="OrthoDB" id="7618855at2"/>
<dbReference type="EMBL" id="LUTU01000007">
    <property type="protein sequence ID" value="OAJ67586.1"/>
    <property type="molecule type" value="Genomic_DNA"/>
</dbReference>
<comment type="caution">
    <text evidence="2">The sequence shown here is derived from an EMBL/GenBank/DDBJ whole genome shotgun (WGS) entry which is preliminary data.</text>
</comment>
<evidence type="ECO:0000313" key="2">
    <source>
        <dbReference type="EMBL" id="OAJ67586.1"/>
    </source>
</evidence>
<feature type="transmembrane region" description="Helical" evidence="1">
    <location>
        <begin position="118"/>
        <end position="143"/>
    </location>
</feature>
<dbReference type="Pfam" id="PF09933">
    <property type="entry name" value="DUF2165"/>
    <property type="match status" value="1"/>
</dbReference>
<protein>
    <submittedName>
        <fullName evidence="2">Membrane protein</fullName>
    </submittedName>
</protein>
<dbReference type="RefSeq" id="WP_064274389.1">
    <property type="nucleotide sequence ID" value="NZ_JAERLC010000005.1"/>
</dbReference>
<feature type="transmembrane region" description="Helical" evidence="1">
    <location>
        <begin position="74"/>
        <end position="97"/>
    </location>
</feature>
<dbReference type="Proteomes" id="UP000077786">
    <property type="component" value="Unassembled WGS sequence"/>
</dbReference>
<name>A0A1B6VK47_9PROT</name>
<organism evidence="2 3">
    <name type="scientific">Gluconobacter cerinus</name>
    <dbReference type="NCBI Taxonomy" id="38307"/>
    <lineage>
        <taxon>Bacteria</taxon>
        <taxon>Pseudomonadati</taxon>
        <taxon>Pseudomonadota</taxon>
        <taxon>Alphaproteobacteria</taxon>
        <taxon>Acetobacterales</taxon>
        <taxon>Acetobacteraceae</taxon>
        <taxon>Gluconobacter</taxon>
    </lineage>
</organism>
<dbReference type="PATRIC" id="fig|38307.3.peg.1677"/>
<keyword evidence="1" id="KW-1133">Transmembrane helix</keyword>
<dbReference type="AlphaFoldDB" id="A0A1B6VK47"/>
<evidence type="ECO:0000256" key="1">
    <source>
        <dbReference type="SAM" id="Phobius"/>
    </source>
</evidence>
<proteinExistence type="predicted"/>
<keyword evidence="1" id="KW-0812">Transmembrane</keyword>
<sequence>MSELSTQSMPTRSVRLNRLSKTVMVASLGVFGLLVALNNITDYGSNYAFVRHVLSMDTTFPGNSLRWRAISIPLLWHIFYVLIIGAEFATGALFSFAAWKMAKAINMDSPAFKAAHTLVPVATAVGFLIWFFGFSVVGGEWFAMWQSHSWNGQEAAFRFFMTMLGVCIFTQQKE</sequence>
<keyword evidence="1" id="KW-0472">Membrane</keyword>
<accession>A0A1B6VK47</accession>
<reference evidence="2 3" key="1">
    <citation type="submission" date="2016-03" db="EMBL/GenBank/DDBJ databases">
        <title>Draft genome sequence of Gluconobacter cerinus strain CECT 9110.</title>
        <authorList>
            <person name="Sainz F."/>
            <person name="Mas A."/>
            <person name="Torija M.J."/>
        </authorList>
    </citation>
    <scope>NUCLEOTIDE SEQUENCE [LARGE SCALE GENOMIC DNA]</scope>
    <source>
        <strain evidence="2 3">CECT 9110</strain>
    </source>
</reference>
<gene>
    <name evidence="2" type="ORF">A0123_01628</name>
</gene>
<dbReference type="InterPro" id="IPR018681">
    <property type="entry name" value="DUF2165_transmembrane"/>
</dbReference>
<feature type="transmembrane region" description="Helical" evidence="1">
    <location>
        <begin position="21"/>
        <end position="40"/>
    </location>
</feature>
<evidence type="ECO:0000313" key="3">
    <source>
        <dbReference type="Proteomes" id="UP000077786"/>
    </source>
</evidence>